<evidence type="ECO:0000313" key="1">
    <source>
        <dbReference type="EMBL" id="CAK9041193.1"/>
    </source>
</evidence>
<dbReference type="Proteomes" id="UP001642484">
    <property type="component" value="Unassembled WGS sequence"/>
</dbReference>
<evidence type="ECO:0000313" key="2">
    <source>
        <dbReference type="Proteomes" id="UP001642484"/>
    </source>
</evidence>
<protein>
    <submittedName>
        <fullName evidence="1">Uncharacterized protein</fullName>
    </submittedName>
</protein>
<reference evidence="1 2" key="1">
    <citation type="submission" date="2024-02" db="EMBL/GenBank/DDBJ databases">
        <authorList>
            <person name="Chen Y."/>
            <person name="Shah S."/>
            <person name="Dougan E. K."/>
            <person name="Thang M."/>
            <person name="Chan C."/>
        </authorList>
    </citation>
    <scope>NUCLEOTIDE SEQUENCE [LARGE SCALE GENOMIC DNA]</scope>
</reference>
<gene>
    <name evidence="1" type="ORF">CCMP2556_LOCUS22106</name>
</gene>
<proteinExistence type="predicted"/>
<name>A0ABP0LR54_9DINO</name>
<dbReference type="EMBL" id="CAXAMN010013559">
    <property type="protein sequence ID" value="CAK9041193.1"/>
    <property type="molecule type" value="Genomic_DNA"/>
</dbReference>
<keyword evidence="2" id="KW-1185">Reference proteome</keyword>
<accession>A0ABP0LR54</accession>
<organism evidence="1 2">
    <name type="scientific">Durusdinium trenchii</name>
    <dbReference type="NCBI Taxonomy" id="1381693"/>
    <lineage>
        <taxon>Eukaryota</taxon>
        <taxon>Sar</taxon>
        <taxon>Alveolata</taxon>
        <taxon>Dinophyceae</taxon>
        <taxon>Suessiales</taxon>
        <taxon>Symbiodiniaceae</taxon>
        <taxon>Durusdinium</taxon>
    </lineage>
</organism>
<comment type="caution">
    <text evidence="1">The sequence shown here is derived from an EMBL/GenBank/DDBJ whole genome shotgun (WGS) entry which is preliminary data.</text>
</comment>
<sequence length="590" mass="62863">MPNTATSPTGRLDEYIRSFEERYGVVPIEEVHPKSDVNESLGSISSISVERSAGNSNREAILAPARPSVCHTTSSLHLAPMSTPRFPCQSDESTEGVLAPMKVQLCKEGESGTAYKTCPCHFPSSSFKGNTGNQGLSYLDTASTVGMPFSHPSTGGTGGFHSVHSGWTANDMERFQLAAASPTRPLMMEPSSGLWASWAPVFASHGSTSLSSSGALRTPAAPCAKPERARASSNPPAPTAVHLMGPQNASTRLCVPMGERKRERKLKRELQSFRHNEFASPLRAPRGPPQRDAAAAVEVAKAAASAAAMVSCGRPRKAACNSIELARPPRLSPSEAGTPTLHGLLSSEFPRMDPLSLPAAPARAALRSPTRSYAGFGSDDEVNCQSPVRIPQPSKLLRPSKIEGIGEMAVQTDTAQTQLEECMNPVTSSLHCDAGVQTDQGAAATSQVLARWSFSPDKVQLDRFNSPLQGVTQEPGLRISQATMQTPDQVPLNGISQSTPDFGEMELSFAASQLKRWQEPVPSDLEPIRENWIRNGLSKQSMKKCGADDANVASASKAACDADLGQLKQQLQAALARGLTQLHRLQILAG</sequence>